<feature type="compositionally biased region" description="Polar residues" evidence="9">
    <location>
        <begin position="18"/>
        <end position="34"/>
    </location>
</feature>
<feature type="compositionally biased region" description="Polar residues" evidence="9">
    <location>
        <begin position="398"/>
        <end position="408"/>
    </location>
</feature>
<accession>A0A7S2N264</accession>
<dbReference type="GO" id="GO:0008270">
    <property type="term" value="F:zinc ion binding"/>
    <property type="evidence" value="ECO:0007669"/>
    <property type="project" value="UniProtKB-KW"/>
</dbReference>
<dbReference type="EMBL" id="HBGV01018523">
    <property type="protein sequence ID" value="CAD9516259.1"/>
    <property type="molecule type" value="Transcribed_RNA"/>
</dbReference>
<dbReference type="InterPro" id="IPR013083">
    <property type="entry name" value="Znf_RING/FYVE/PHD"/>
</dbReference>
<evidence type="ECO:0000256" key="1">
    <source>
        <dbReference type="ARBA" id="ARBA00004370"/>
    </source>
</evidence>
<dbReference type="InterPro" id="IPR003137">
    <property type="entry name" value="PA_domain"/>
</dbReference>
<protein>
    <recommendedName>
        <fullName evidence="10">RING-type domain-containing protein</fullName>
    </recommendedName>
</protein>
<dbReference type="Pfam" id="PF02225">
    <property type="entry name" value="PA"/>
    <property type="match status" value="1"/>
</dbReference>
<evidence type="ECO:0000259" key="10">
    <source>
        <dbReference type="PROSITE" id="PS50089"/>
    </source>
</evidence>
<keyword evidence="3" id="KW-0479">Metal-binding</keyword>
<proteinExistence type="predicted"/>
<keyword evidence="6" id="KW-1133">Transmembrane helix</keyword>
<dbReference type="SMART" id="SM00744">
    <property type="entry name" value="RINGv"/>
    <property type="match status" value="1"/>
</dbReference>
<dbReference type="Gene3D" id="3.50.30.30">
    <property type="match status" value="1"/>
</dbReference>
<feature type="region of interest" description="Disordered" evidence="9">
    <location>
        <begin position="467"/>
        <end position="581"/>
    </location>
</feature>
<evidence type="ECO:0000256" key="8">
    <source>
        <dbReference type="PROSITE-ProRule" id="PRU00175"/>
    </source>
</evidence>
<evidence type="ECO:0000256" key="9">
    <source>
        <dbReference type="SAM" id="MobiDB-lite"/>
    </source>
</evidence>
<dbReference type="InterPro" id="IPR051826">
    <property type="entry name" value="E3_ubiquitin-ligase_domain"/>
</dbReference>
<evidence type="ECO:0000256" key="7">
    <source>
        <dbReference type="ARBA" id="ARBA00023136"/>
    </source>
</evidence>
<evidence type="ECO:0000313" key="11">
    <source>
        <dbReference type="EMBL" id="CAD9516259.1"/>
    </source>
</evidence>
<keyword evidence="7" id="KW-0472">Membrane</keyword>
<feature type="compositionally biased region" description="Acidic residues" evidence="9">
    <location>
        <begin position="467"/>
        <end position="490"/>
    </location>
</feature>
<dbReference type="GO" id="GO:0006511">
    <property type="term" value="P:ubiquitin-dependent protein catabolic process"/>
    <property type="evidence" value="ECO:0007669"/>
    <property type="project" value="TreeGrafter"/>
</dbReference>
<dbReference type="Pfam" id="PF13639">
    <property type="entry name" value="zf-RING_2"/>
    <property type="match status" value="1"/>
</dbReference>
<evidence type="ECO:0000256" key="6">
    <source>
        <dbReference type="ARBA" id="ARBA00022989"/>
    </source>
</evidence>
<dbReference type="SMART" id="SM00184">
    <property type="entry name" value="RING"/>
    <property type="match status" value="1"/>
</dbReference>
<comment type="subcellular location">
    <subcellularLocation>
        <location evidence="1">Membrane</location>
    </subcellularLocation>
</comment>
<dbReference type="GO" id="GO:0061630">
    <property type="term" value="F:ubiquitin protein ligase activity"/>
    <property type="evidence" value="ECO:0007669"/>
    <property type="project" value="TreeGrafter"/>
</dbReference>
<dbReference type="PROSITE" id="PS50089">
    <property type="entry name" value="ZF_RING_2"/>
    <property type="match status" value="1"/>
</dbReference>
<sequence length="581" mass="65098">MMEPPLPHSSSTPHLHPNTQNHRSNNNPKSPNPFHQRNSSRFLLLCLSSLLLTPTNATLTVESTNTKYRSRPATFGFKFGNGLQYIADLMLPPRLDTYLCGGQQDLLEFDDGDGVEEDVLERWPMVESEHVPWWEGSYEDVEEEEDEQASGGRIFETNFGKDDGGSFFFHNGRNLKGGFYEEDNVPVALLAKRGECTYETKARVALKLKASYVIVYDDRVEHSLISMAASTEHVEDLDNIGLLFVSNKDGRDLLQTVYEQRTRLSTNQRVRVLLDGYSQWWPDYAGDPIGWVGLVFMVFMCISTLSLFMTTNFFRAGSAGIINIQQEGGAAASRRRQGPRLLTEDEVMTLPEVRYRGEVAMSTMRRSSDDGSLKLKTSDSFGDEDDVKNEEEPAPSADESTVSSDNQSQCEHYTDTCCTICLEDYEPGEKLRVLPCQHSFHSECIIPWLTTRSPTCPLCKTYFEATSEDEEDEGEVVNDENENNAEEGNEEGASQQNASYVEVEEETNATQDETQRREAATMTQQETESIWSTISGAGGGLRRIFHTGSGDRQDTNSSGLEEPLLPENQRSEEGNGTSDIV</sequence>
<feature type="compositionally biased region" description="Acidic residues" evidence="9">
    <location>
        <begin position="381"/>
        <end position="393"/>
    </location>
</feature>
<evidence type="ECO:0000256" key="3">
    <source>
        <dbReference type="ARBA" id="ARBA00022723"/>
    </source>
</evidence>
<keyword evidence="4 8" id="KW-0863">Zinc-finger</keyword>
<dbReference type="InterPro" id="IPR011016">
    <property type="entry name" value="Znf_RING-CH"/>
</dbReference>
<dbReference type="InterPro" id="IPR001841">
    <property type="entry name" value="Znf_RING"/>
</dbReference>
<feature type="region of interest" description="Disordered" evidence="9">
    <location>
        <begin position="361"/>
        <end position="408"/>
    </location>
</feature>
<feature type="compositionally biased region" description="Low complexity" evidence="9">
    <location>
        <begin position="8"/>
        <end position="17"/>
    </location>
</feature>
<dbReference type="PANTHER" id="PTHR22765:SF411">
    <property type="entry name" value="OS02G0248440 PROTEIN"/>
    <property type="match status" value="1"/>
</dbReference>
<organism evidence="11">
    <name type="scientific">Helicotheca tamesis</name>
    <dbReference type="NCBI Taxonomy" id="374047"/>
    <lineage>
        <taxon>Eukaryota</taxon>
        <taxon>Sar</taxon>
        <taxon>Stramenopiles</taxon>
        <taxon>Ochrophyta</taxon>
        <taxon>Bacillariophyta</taxon>
        <taxon>Mediophyceae</taxon>
        <taxon>Lithodesmiophycidae</taxon>
        <taxon>Lithodesmiales</taxon>
        <taxon>Lithodesmiaceae</taxon>
        <taxon>Helicotheca</taxon>
    </lineage>
</organism>
<gene>
    <name evidence="11" type="ORF">HTAM1171_LOCUS11454</name>
</gene>
<dbReference type="SUPFAM" id="SSF57850">
    <property type="entry name" value="RING/U-box"/>
    <property type="match status" value="1"/>
</dbReference>
<dbReference type="AlphaFoldDB" id="A0A7S2N264"/>
<keyword evidence="2" id="KW-0812">Transmembrane</keyword>
<reference evidence="11" key="1">
    <citation type="submission" date="2021-01" db="EMBL/GenBank/DDBJ databases">
        <authorList>
            <person name="Corre E."/>
            <person name="Pelletier E."/>
            <person name="Niang G."/>
            <person name="Scheremetjew M."/>
            <person name="Finn R."/>
            <person name="Kale V."/>
            <person name="Holt S."/>
            <person name="Cochrane G."/>
            <person name="Meng A."/>
            <person name="Brown T."/>
            <person name="Cohen L."/>
        </authorList>
    </citation>
    <scope>NUCLEOTIDE SEQUENCE</scope>
    <source>
        <strain evidence="11">CCMP826</strain>
    </source>
</reference>
<evidence type="ECO:0000256" key="2">
    <source>
        <dbReference type="ARBA" id="ARBA00022692"/>
    </source>
</evidence>
<dbReference type="Gene3D" id="3.30.40.10">
    <property type="entry name" value="Zinc/RING finger domain, C3HC4 (zinc finger)"/>
    <property type="match status" value="1"/>
</dbReference>
<feature type="compositionally biased region" description="Polar residues" evidence="9">
    <location>
        <begin position="521"/>
        <end position="535"/>
    </location>
</feature>
<evidence type="ECO:0000256" key="4">
    <source>
        <dbReference type="ARBA" id="ARBA00022771"/>
    </source>
</evidence>
<keyword evidence="5" id="KW-0862">Zinc</keyword>
<feature type="compositionally biased region" description="Basic and acidic residues" evidence="9">
    <location>
        <begin position="366"/>
        <end position="377"/>
    </location>
</feature>
<evidence type="ECO:0000256" key="5">
    <source>
        <dbReference type="ARBA" id="ARBA00022833"/>
    </source>
</evidence>
<dbReference type="GO" id="GO:0016020">
    <property type="term" value="C:membrane"/>
    <property type="evidence" value="ECO:0007669"/>
    <property type="project" value="UniProtKB-SubCell"/>
</dbReference>
<feature type="domain" description="RING-type" evidence="10">
    <location>
        <begin position="418"/>
        <end position="460"/>
    </location>
</feature>
<dbReference type="CDD" id="cd16454">
    <property type="entry name" value="RING-H2_PA-TM-RING"/>
    <property type="match status" value="1"/>
</dbReference>
<name>A0A7S2N264_9STRA</name>
<dbReference type="PANTHER" id="PTHR22765">
    <property type="entry name" value="RING FINGER AND PROTEASE ASSOCIATED DOMAIN-CONTAINING"/>
    <property type="match status" value="1"/>
</dbReference>
<feature type="region of interest" description="Disordered" evidence="9">
    <location>
        <begin position="1"/>
        <end position="34"/>
    </location>
</feature>